<gene>
    <name evidence="1" type="ORF">V6N12_042578</name>
</gene>
<accession>A0ABR2EF74</accession>
<evidence type="ECO:0000313" key="2">
    <source>
        <dbReference type="Proteomes" id="UP001472677"/>
    </source>
</evidence>
<organism evidence="1 2">
    <name type="scientific">Hibiscus sabdariffa</name>
    <name type="common">roselle</name>
    <dbReference type="NCBI Taxonomy" id="183260"/>
    <lineage>
        <taxon>Eukaryota</taxon>
        <taxon>Viridiplantae</taxon>
        <taxon>Streptophyta</taxon>
        <taxon>Embryophyta</taxon>
        <taxon>Tracheophyta</taxon>
        <taxon>Spermatophyta</taxon>
        <taxon>Magnoliopsida</taxon>
        <taxon>eudicotyledons</taxon>
        <taxon>Gunneridae</taxon>
        <taxon>Pentapetalae</taxon>
        <taxon>rosids</taxon>
        <taxon>malvids</taxon>
        <taxon>Malvales</taxon>
        <taxon>Malvaceae</taxon>
        <taxon>Malvoideae</taxon>
        <taxon>Hibiscus</taxon>
    </lineage>
</organism>
<keyword evidence="2" id="KW-1185">Reference proteome</keyword>
<dbReference type="Proteomes" id="UP001472677">
    <property type="component" value="Unassembled WGS sequence"/>
</dbReference>
<evidence type="ECO:0000313" key="1">
    <source>
        <dbReference type="EMBL" id="KAK8559299.1"/>
    </source>
</evidence>
<name>A0ABR2EF74_9ROSI</name>
<comment type="caution">
    <text evidence="1">The sequence shown here is derived from an EMBL/GenBank/DDBJ whole genome shotgun (WGS) entry which is preliminary data.</text>
</comment>
<protein>
    <submittedName>
        <fullName evidence="1">Uncharacterized protein</fullName>
    </submittedName>
</protein>
<proteinExistence type="predicted"/>
<reference evidence="1 2" key="1">
    <citation type="journal article" date="2024" name="G3 (Bethesda)">
        <title>Genome assembly of Hibiscus sabdariffa L. provides insights into metabolisms of medicinal natural products.</title>
        <authorList>
            <person name="Kim T."/>
        </authorList>
    </citation>
    <scope>NUCLEOTIDE SEQUENCE [LARGE SCALE GENOMIC DNA]</scope>
    <source>
        <strain evidence="1">TK-2024</strain>
        <tissue evidence="1">Old leaves</tissue>
    </source>
</reference>
<dbReference type="EMBL" id="JBBPBM010000015">
    <property type="protein sequence ID" value="KAK8559299.1"/>
    <property type="molecule type" value="Genomic_DNA"/>
</dbReference>
<sequence length="224" mass="26433">MMLWILDDNDGSVVSFLRLSLWCFVALVWGDHFYCWQRSSLFILSWLWPCYGGRNLRQGYYDGWWFDLAGFGRNPLSVICDLIVRKSWKLFHWQLLVINGTYENNWQDWDLISAIKGQLCKCLAYLLRDSQSQFLYCCTSLKFTNSLLFIHWLSIFVFYNQTYMSNITSLMANLRFTDEDINSMETLDFAEDHQVEGSEKWIVGRVFAPSAVEHDMLLLVFKAV</sequence>